<organism evidence="8 9">
    <name type="scientific">Cellvibrio zantedeschiae</name>
    <dbReference type="NCBI Taxonomy" id="1237077"/>
    <lineage>
        <taxon>Bacteria</taxon>
        <taxon>Pseudomonadati</taxon>
        <taxon>Pseudomonadota</taxon>
        <taxon>Gammaproteobacteria</taxon>
        <taxon>Cellvibrionales</taxon>
        <taxon>Cellvibrionaceae</taxon>
        <taxon>Cellvibrio</taxon>
    </lineage>
</organism>
<keyword evidence="3 5" id="KW-0238">DNA-binding</keyword>
<dbReference type="PROSITE" id="PS50005">
    <property type="entry name" value="TPR"/>
    <property type="match status" value="2"/>
</dbReference>
<dbReference type="SMART" id="SM00028">
    <property type="entry name" value="TPR"/>
    <property type="match status" value="5"/>
</dbReference>
<dbReference type="PROSITE" id="PS51755">
    <property type="entry name" value="OMPR_PHOB"/>
    <property type="match status" value="1"/>
</dbReference>
<accession>A0ABQ3B017</accession>
<evidence type="ECO:0000256" key="6">
    <source>
        <dbReference type="SAM" id="Phobius"/>
    </source>
</evidence>
<proteinExistence type="predicted"/>
<feature type="repeat" description="TPR" evidence="4">
    <location>
        <begin position="319"/>
        <end position="352"/>
    </location>
</feature>
<evidence type="ECO:0000259" key="7">
    <source>
        <dbReference type="PROSITE" id="PS51755"/>
    </source>
</evidence>
<keyword evidence="2 4" id="KW-0802">TPR repeat</keyword>
<dbReference type="RefSeq" id="WP_189416792.1">
    <property type="nucleotide sequence ID" value="NZ_BMYZ01000001.1"/>
</dbReference>
<protein>
    <recommendedName>
        <fullName evidence="7">OmpR/PhoB-type domain-containing protein</fullName>
    </recommendedName>
</protein>
<dbReference type="Gene3D" id="1.25.40.10">
    <property type="entry name" value="Tetratricopeptide repeat domain"/>
    <property type="match status" value="2"/>
</dbReference>
<dbReference type="SUPFAM" id="SSF46894">
    <property type="entry name" value="C-terminal effector domain of the bipartite response regulators"/>
    <property type="match status" value="1"/>
</dbReference>
<feature type="repeat" description="TPR" evidence="4">
    <location>
        <begin position="472"/>
        <end position="505"/>
    </location>
</feature>
<dbReference type="PANTHER" id="PTHR44858:SF1">
    <property type="entry name" value="UDP-N-ACETYLGLUCOSAMINE--PEPTIDE N-ACETYLGLUCOSAMINYLTRANSFERASE SPINDLY-RELATED"/>
    <property type="match status" value="1"/>
</dbReference>
<evidence type="ECO:0000256" key="2">
    <source>
        <dbReference type="ARBA" id="ARBA00022803"/>
    </source>
</evidence>
<dbReference type="Gene3D" id="1.10.10.10">
    <property type="entry name" value="Winged helix-like DNA-binding domain superfamily/Winged helix DNA-binding domain"/>
    <property type="match status" value="1"/>
</dbReference>
<feature type="domain" description="OmpR/PhoB-type" evidence="7">
    <location>
        <begin position="2"/>
        <end position="96"/>
    </location>
</feature>
<keyword evidence="6" id="KW-1133">Transmembrane helix</keyword>
<keyword evidence="6" id="KW-0472">Membrane</keyword>
<dbReference type="InterPro" id="IPR036388">
    <property type="entry name" value="WH-like_DNA-bd_sf"/>
</dbReference>
<dbReference type="SUPFAM" id="SSF48452">
    <property type="entry name" value="TPR-like"/>
    <property type="match status" value="1"/>
</dbReference>
<evidence type="ECO:0000256" key="1">
    <source>
        <dbReference type="ARBA" id="ARBA00022737"/>
    </source>
</evidence>
<keyword evidence="9" id="KW-1185">Reference proteome</keyword>
<evidence type="ECO:0000256" key="3">
    <source>
        <dbReference type="ARBA" id="ARBA00023125"/>
    </source>
</evidence>
<dbReference type="Pfam" id="PF14559">
    <property type="entry name" value="TPR_19"/>
    <property type="match status" value="1"/>
</dbReference>
<dbReference type="EMBL" id="BMYZ01000001">
    <property type="protein sequence ID" value="GGY69582.1"/>
    <property type="molecule type" value="Genomic_DNA"/>
</dbReference>
<comment type="caution">
    <text evidence="8">The sequence shown here is derived from an EMBL/GenBank/DDBJ whole genome shotgun (WGS) entry which is preliminary data.</text>
</comment>
<dbReference type="InterPro" id="IPR050498">
    <property type="entry name" value="Ycf3"/>
</dbReference>
<dbReference type="InterPro" id="IPR011990">
    <property type="entry name" value="TPR-like_helical_dom_sf"/>
</dbReference>
<dbReference type="PANTHER" id="PTHR44858">
    <property type="entry name" value="TETRATRICOPEPTIDE REPEAT PROTEIN 6"/>
    <property type="match status" value="1"/>
</dbReference>
<dbReference type="InterPro" id="IPR016032">
    <property type="entry name" value="Sig_transdc_resp-reg_C-effctor"/>
</dbReference>
<feature type="DNA-binding region" description="OmpR/PhoB-type" evidence="5">
    <location>
        <begin position="2"/>
        <end position="96"/>
    </location>
</feature>
<dbReference type="SMART" id="SM00862">
    <property type="entry name" value="Trans_reg_C"/>
    <property type="match status" value="1"/>
</dbReference>
<evidence type="ECO:0000256" key="4">
    <source>
        <dbReference type="PROSITE-ProRule" id="PRU00339"/>
    </source>
</evidence>
<dbReference type="Proteomes" id="UP000619761">
    <property type="component" value="Unassembled WGS sequence"/>
</dbReference>
<dbReference type="Pfam" id="PF13181">
    <property type="entry name" value="TPR_8"/>
    <property type="match status" value="2"/>
</dbReference>
<evidence type="ECO:0000313" key="9">
    <source>
        <dbReference type="Proteomes" id="UP000619761"/>
    </source>
</evidence>
<reference evidence="9" key="1">
    <citation type="journal article" date="2019" name="Int. J. Syst. Evol. Microbiol.">
        <title>The Global Catalogue of Microorganisms (GCM) 10K type strain sequencing project: providing services to taxonomists for standard genome sequencing and annotation.</title>
        <authorList>
            <consortium name="The Broad Institute Genomics Platform"/>
            <consortium name="The Broad Institute Genome Sequencing Center for Infectious Disease"/>
            <person name="Wu L."/>
            <person name="Ma J."/>
        </authorList>
    </citation>
    <scope>NUCLEOTIDE SEQUENCE [LARGE SCALE GENOMIC DNA]</scope>
    <source>
        <strain evidence="9">KCTC 32239</strain>
    </source>
</reference>
<gene>
    <name evidence="8" type="ORF">GCM10011613_12400</name>
</gene>
<evidence type="ECO:0000256" key="5">
    <source>
        <dbReference type="PROSITE-ProRule" id="PRU01091"/>
    </source>
</evidence>
<feature type="transmembrane region" description="Helical" evidence="6">
    <location>
        <begin position="148"/>
        <end position="167"/>
    </location>
</feature>
<dbReference type="InterPro" id="IPR019734">
    <property type="entry name" value="TPR_rpt"/>
</dbReference>
<name>A0ABQ3B017_9GAMM</name>
<sequence length="519" mass="58589">MSVFYQSQGFVIYPQRQTIVKGDEEIQVRSKTFALLLLLLEKPGEVLSKSYLLDSIWDDVKVEEQVLVQSIRELRQLFSSADIIQTYPRKGYAWAADVEKLEQCKVSATQVNEAPALELPLTEADLTESSSTETPTLVSKSLSPRRKLYALTGVLLALGLVLCAVLFNTINRTSEPQTDVVVIMPVKNQLPGNEYNWVPLGVMDQLIHLLVSDKSVQVMFSEYVFQIMRYAHLDRDYESEQIPKLFEVSGATLIVESQLSGAVEDFRLDYKLRTRTNVKRGVIFEKDLNQAVYKLGQIIVNQTGQKLQDVELNAQASFANELMARGVEKLDKNDFASAENLFKSLIQLEPNNLLAREELLRTLLRLKRYDAAKEQAETAIQLAGKDQSRVQARMYFFLAVIHLEQGNTEAALGNLDRADEFSTNGQELLVGSAVAGIRARIHKERGDFNLAQAAYEKSLNYDKTIRCSIGQSDNHLNLAELFSQLGKRDLAIEHYNEAKKLIESHQLDAMKPRLAEIKL</sequence>
<keyword evidence="6" id="KW-0812">Transmembrane</keyword>
<dbReference type="InterPro" id="IPR001867">
    <property type="entry name" value="OmpR/PhoB-type_DNA-bd"/>
</dbReference>
<dbReference type="Pfam" id="PF00486">
    <property type="entry name" value="Trans_reg_C"/>
    <property type="match status" value="1"/>
</dbReference>
<keyword evidence="1" id="KW-0677">Repeat</keyword>
<evidence type="ECO:0000313" key="8">
    <source>
        <dbReference type="EMBL" id="GGY69582.1"/>
    </source>
</evidence>